<evidence type="ECO:0000259" key="2">
    <source>
        <dbReference type="Pfam" id="PF19081"/>
    </source>
</evidence>
<comment type="caution">
    <text evidence="3">The sequence shown here is derived from an EMBL/GenBank/DDBJ whole genome shotgun (WGS) entry which is preliminary data.</text>
</comment>
<dbReference type="InterPro" id="IPR026444">
    <property type="entry name" value="Secre_tail"/>
</dbReference>
<protein>
    <recommendedName>
        <fullName evidence="5">Por secretion system C-terminal sorting domain-containing protein</fullName>
    </recommendedName>
</protein>
<proteinExistence type="predicted"/>
<dbReference type="Proteomes" id="UP000632339">
    <property type="component" value="Unassembled WGS sequence"/>
</dbReference>
<reference evidence="4" key="1">
    <citation type="journal article" date="2019" name="Int. J. Syst. Evol. Microbiol.">
        <title>The Global Catalogue of Microorganisms (GCM) 10K type strain sequencing project: providing services to taxonomists for standard genome sequencing and annotation.</title>
        <authorList>
            <consortium name="The Broad Institute Genomics Platform"/>
            <consortium name="The Broad Institute Genome Sequencing Center for Infectious Disease"/>
            <person name="Wu L."/>
            <person name="Ma J."/>
        </authorList>
    </citation>
    <scope>NUCLEOTIDE SEQUENCE [LARGE SCALE GENOMIC DNA]</scope>
    <source>
        <strain evidence="4">CGMCC 1.6375</strain>
    </source>
</reference>
<organism evidence="3 4">
    <name type="scientific">Dyadobacter beijingensis</name>
    <dbReference type="NCBI Taxonomy" id="365489"/>
    <lineage>
        <taxon>Bacteria</taxon>
        <taxon>Pseudomonadati</taxon>
        <taxon>Bacteroidota</taxon>
        <taxon>Cytophagia</taxon>
        <taxon>Cytophagales</taxon>
        <taxon>Spirosomataceae</taxon>
        <taxon>Dyadobacter</taxon>
    </lineage>
</organism>
<dbReference type="Pfam" id="PF19081">
    <property type="entry name" value="Ig_7"/>
    <property type="match status" value="6"/>
</dbReference>
<gene>
    <name evidence="3" type="ORF">GCM10010967_02400</name>
</gene>
<name>A0ABQ2HD24_9BACT</name>
<evidence type="ECO:0008006" key="5">
    <source>
        <dbReference type="Google" id="ProtNLM"/>
    </source>
</evidence>
<dbReference type="Pfam" id="PF18962">
    <property type="entry name" value="Por_Secre_tail"/>
    <property type="match status" value="1"/>
</dbReference>
<feature type="domain" description="Ig-like" evidence="2">
    <location>
        <begin position="21"/>
        <end position="96"/>
    </location>
</feature>
<feature type="domain" description="Ig-like" evidence="2">
    <location>
        <begin position="179"/>
        <end position="254"/>
    </location>
</feature>
<feature type="domain" description="Ig-like" evidence="2">
    <location>
        <begin position="258"/>
        <end position="337"/>
    </location>
</feature>
<dbReference type="InterPro" id="IPR044023">
    <property type="entry name" value="Ig_7"/>
</dbReference>
<sequence length="948" mass="98144">MGGCESARAQIVVTVTACIPPAAPGVSNVSYCIGSPTANLTATGSNLKWYSDATGGVGSATAPKPSSASAGVTSYYVSQTVGACESPRAEIKVTINETPAPSATSLVEYCIGETATPLTASGSGLKWYTASSGGTALASAPTPATNVAGTTRYYVSQTVNGCESQSRKEVAVVVKNPSTAPTVTASINLCQNSSATPLSANGTGLKWYTAASGGTALDGAPVPSTATVGTTNYYVSQTAAGLCEGPRAKIEVIIKDTPAAPAVTPLDYCVGAKPVALTPSGAVYKWYSAPTGGTGSTTAPTPTATTVGVQSYYVTQSNTYGTLTCEGPRAKLDVTINGTPGNVAPLATEFCQERADKNYTFPTQASAGNTLNWYTAATGGSPSGATPSINLKEPKETTFFVTQVTSKGCESTTRVSQKVLVKPLPAIPGISQALIEYCQFVAAKPLEATPVSGAALDWYGTNASGGTSSPAAPTPSTAEGGTTSYYVAQTLAGCTGDRAKIDVKVNTTPKPTTKTYLEYCQNATAPALDATGTVLKWYREANGTEWQGVPFIPFTEKVQDYSFYVTQTGTNGCESPKEEIKIHIKSLPTATISGNTTIDLGQSATLNIRFTGDSPWKYILSNGIKGDTTTTDQANTQVTVKPGTTTTYLLTEVSNACGKGISFGTALVTVKVPTINSGNASVSEICAGKPFTVPFQQSGDFPTGNTFKLQVSKENTDAKFYTIASTATSNVVTATFPDTTKGGTYFLRVISSGTNPDFTVKGSVSSITINATPLPVATLTGTQTIVVGESAELKAEITGKSPWTFSLNNGTKDTLITANATPYIFKLAPKTTTTYAITKVTNGCGTGTGVGTARVQVDPILGVEPPAPANWAKVYPTVINGKTTVEVTGTISPKQASIEVVDLNGRPRTTQPIRQKITEVDFANYPSGLYLIRIQNGNLSTVQRVMKP</sequence>
<feature type="domain" description="Ig-like" evidence="2">
    <location>
        <begin position="100"/>
        <end position="175"/>
    </location>
</feature>
<evidence type="ECO:0000313" key="4">
    <source>
        <dbReference type="Proteomes" id="UP000632339"/>
    </source>
</evidence>
<keyword evidence="4" id="KW-1185">Reference proteome</keyword>
<accession>A0ABQ2HD24</accession>
<evidence type="ECO:0000313" key="3">
    <source>
        <dbReference type="EMBL" id="GGM74392.1"/>
    </source>
</evidence>
<dbReference type="NCBIfam" id="TIGR04183">
    <property type="entry name" value="Por_Secre_tail"/>
    <property type="match status" value="1"/>
</dbReference>
<feature type="domain" description="Ig-like" evidence="2">
    <location>
        <begin position="425"/>
        <end position="506"/>
    </location>
</feature>
<feature type="domain" description="Ig-like" evidence="2">
    <location>
        <begin position="356"/>
        <end position="423"/>
    </location>
</feature>
<evidence type="ECO:0000259" key="1">
    <source>
        <dbReference type="Pfam" id="PF18962"/>
    </source>
</evidence>
<dbReference type="EMBL" id="BMLI01000001">
    <property type="protein sequence ID" value="GGM74392.1"/>
    <property type="molecule type" value="Genomic_DNA"/>
</dbReference>
<feature type="domain" description="Secretion system C-terminal sorting" evidence="1">
    <location>
        <begin position="874"/>
        <end position="945"/>
    </location>
</feature>